<dbReference type="HOGENOM" id="CLU_158484_0_0_9"/>
<sequence>MKSTGIVRKLDQLGRIVIPKELRSMLNIEIKTPLAILIDGDQIVLEKYQPYSACLITGESSDENIKLANGSICLSKEGAEQLIKELQEKMNDPHR</sequence>
<dbReference type="eggNOG" id="COG2002">
    <property type="taxonomic scope" value="Bacteria"/>
</dbReference>
<evidence type="ECO:0000313" key="3">
    <source>
        <dbReference type="EMBL" id="AIC95158.1"/>
    </source>
</evidence>
<dbReference type="Proteomes" id="UP000027142">
    <property type="component" value="Chromosome"/>
</dbReference>
<dbReference type="Gene3D" id="2.10.260.10">
    <property type="match status" value="1"/>
</dbReference>
<dbReference type="InterPro" id="IPR007159">
    <property type="entry name" value="SpoVT-AbrB_dom"/>
</dbReference>
<organism evidence="3 4">
    <name type="scientific">Shouchella lehensis G1</name>
    <dbReference type="NCBI Taxonomy" id="1246626"/>
    <lineage>
        <taxon>Bacteria</taxon>
        <taxon>Bacillati</taxon>
        <taxon>Bacillota</taxon>
        <taxon>Bacilli</taxon>
        <taxon>Bacillales</taxon>
        <taxon>Bacillaceae</taxon>
        <taxon>Shouchella</taxon>
    </lineage>
</organism>
<dbReference type="RefSeq" id="WP_038481581.1">
    <property type="nucleotide sequence ID" value="NZ_CP003923.1"/>
</dbReference>
<proteinExistence type="predicted"/>
<evidence type="ECO:0000313" key="4">
    <source>
        <dbReference type="Proteomes" id="UP000027142"/>
    </source>
</evidence>
<dbReference type="InterPro" id="IPR037914">
    <property type="entry name" value="SpoVT-AbrB_sf"/>
</dbReference>
<dbReference type="InterPro" id="IPR040678">
    <property type="entry name" value="AbrB_C"/>
</dbReference>
<evidence type="ECO:0000256" key="1">
    <source>
        <dbReference type="PROSITE-ProRule" id="PRU01076"/>
    </source>
</evidence>
<dbReference type="PANTHER" id="PTHR36432:SF4">
    <property type="entry name" value="TRANSITION STATE REGULATOR ABH-RELATED"/>
    <property type="match status" value="1"/>
</dbReference>
<evidence type="ECO:0000259" key="2">
    <source>
        <dbReference type="PROSITE" id="PS51740"/>
    </source>
</evidence>
<name>A0A060M3M9_9BACI</name>
<dbReference type="STRING" id="1246626.BleG1_2591"/>
<dbReference type="OrthoDB" id="9782993at2"/>
<dbReference type="EMBL" id="CP003923">
    <property type="protein sequence ID" value="AIC95158.1"/>
    <property type="molecule type" value="Genomic_DNA"/>
</dbReference>
<dbReference type="PANTHER" id="PTHR36432">
    <property type="match status" value="1"/>
</dbReference>
<dbReference type="AlphaFoldDB" id="A0A060M3M9"/>
<dbReference type="KEGG" id="ble:BleG1_2591"/>
<feature type="domain" description="SpoVT-AbrB" evidence="2">
    <location>
        <begin position="5"/>
        <end position="50"/>
    </location>
</feature>
<dbReference type="PATRIC" id="fig|1246626.3.peg.2585"/>
<gene>
    <name evidence="3" type="ORF">BleG1_2591</name>
</gene>
<keyword evidence="1" id="KW-0238">DNA-binding</keyword>
<reference evidence="3 4" key="1">
    <citation type="journal article" date="2014" name="Gene">
        <title>A comparative genomic analysis of the alkalitolerant soil bacterium Bacillus lehensis G1.</title>
        <authorList>
            <person name="Noor Y.M."/>
            <person name="Samsulrizal N.H."/>
            <person name="Jema'on N.A."/>
            <person name="Low K.O."/>
            <person name="Ramli A.N."/>
            <person name="Alias N.I."/>
            <person name="Damis S.I."/>
            <person name="Fuzi S.F."/>
            <person name="Isa M.N."/>
            <person name="Murad A.M."/>
            <person name="Raih M.F."/>
            <person name="Bakar F.D."/>
            <person name="Najimudin N."/>
            <person name="Mahadi N.M."/>
            <person name="Illias R.M."/>
        </authorList>
    </citation>
    <scope>NUCLEOTIDE SEQUENCE [LARGE SCALE GENOMIC DNA]</scope>
    <source>
        <strain evidence="3 4">G1</strain>
    </source>
</reference>
<keyword evidence="4" id="KW-1185">Reference proteome</keyword>
<dbReference type="Pfam" id="PF04014">
    <property type="entry name" value="MazE_antitoxin"/>
    <property type="match status" value="1"/>
</dbReference>
<dbReference type="InterPro" id="IPR052731">
    <property type="entry name" value="B_subtilis_Trans_State_Reg"/>
</dbReference>
<dbReference type="Pfam" id="PF18277">
    <property type="entry name" value="AbrB_C"/>
    <property type="match status" value="1"/>
</dbReference>
<protein>
    <submittedName>
        <fullName evidence="3">Transcriptional pleiotropic regulator</fullName>
    </submittedName>
</protein>
<dbReference type="PROSITE" id="PS51740">
    <property type="entry name" value="SPOVT_ABRB"/>
    <property type="match status" value="1"/>
</dbReference>
<dbReference type="GO" id="GO:0003677">
    <property type="term" value="F:DNA binding"/>
    <property type="evidence" value="ECO:0007669"/>
    <property type="project" value="UniProtKB-UniRule"/>
</dbReference>
<dbReference type="SUPFAM" id="SSF89447">
    <property type="entry name" value="AbrB/MazE/MraZ-like"/>
    <property type="match status" value="1"/>
</dbReference>
<accession>A0A060M3M9</accession>
<dbReference type="SMART" id="SM00966">
    <property type="entry name" value="SpoVT_AbrB"/>
    <property type="match status" value="1"/>
</dbReference>